<evidence type="ECO:0000259" key="2">
    <source>
        <dbReference type="Pfam" id="PF26566"/>
    </source>
</evidence>
<dbReference type="EMBL" id="JBHMFE010000044">
    <property type="protein sequence ID" value="MFB9110563.1"/>
    <property type="molecule type" value="Genomic_DNA"/>
</dbReference>
<dbReference type="RefSeq" id="WP_278011471.1">
    <property type="nucleotide sequence ID" value="NZ_CP121112.1"/>
</dbReference>
<protein>
    <recommendedName>
        <fullName evidence="2">PH domain-containing protein</fullName>
    </recommendedName>
</protein>
<feature type="transmembrane region" description="Helical" evidence="1">
    <location>
        <begin position="45"/>
        <end position="64"/>
    </location>
</feature>
<keyword evidence="1" id="KW-0472">Membrane</keyword>
<comment type="caution">
    <text evidence="3">The sequence shown here is derived from an EMBL/GenBank/DDBJ whole genome shotgun (WGS) entry which is preliminary data.</text>
</comment>
<dbReference type="Pfam" id="PF26566">
    <property type="entry name" value="PH_40"/>
    <property type="match status" value="1"/>
</dbReference>
<proteinExistence type="predicted"/>
<accession>A0ABV5HFG6</accession>
<sequence length="167" mass="19269">MENHTSFKINTKSEFKALQDLIFVTIIWVPLCLIFVFVFPSIAIFLGLLIFYLILYFIPTIYLHSNYEKYNKGKNVVINSSEIIFDGDYIYKDSIKTINAIGCPSTLGISHYSRLAHMTGYYYIEVVTNNSQTVILTSLLDKNILKIIKENFPDVTINLNSQFYPII</sequence>
<organism evidence="3 4">
    <name type="scientific">Flavobacterium gyeonganense</name>
    <dbReference type="NCBI Taxonomy" id="1310418"/>
    <lineage>
        <taxon>Bacteria</taxon>
        <taxon>Pseudomonadati</taxon>
        <taxon>Bacteroidota</taxon>
        <taxon>Flavobacteriia</taxon>
        <taxon>Flavobacteriales</taxon>
        <taxon>Flavobacteriaceae</taxon>
        <taxon>Flavobacterium</taxon>
    </lineage>
</organism>
<evidence type="ECO:0000313" key="3">
    <source>
        <dbReference type="EMBL" id="MFB9110563.1"/>
    </source>
</evidence>
<dbReference type="Proteomes" id="UP001589562">
    <property type="component" value="Unassembled WGS sequence"/>
</dbReference>
<evidence type="ECO:0000313" key="4">
    <source>
        <dbReference type="Proteomes" id="UP001589562"/>
    </source>
</evidence>
<keyword evidence="1" id="KW-1133">Transmembrane helix</keyword>
<feature type="transmembrane region" description="Helical" evidence="1">
    <location>
        <begin position="21"/>
        <end position="39"/>
    </location>
</feature>
<keyword evidence="1" id="KW-0812">Transmembrane</keyword>
<feature type="domain" description="PH" evidence="2">
    <location>
        <begin position="7"/>
        <end position="140"/>
    </location>
</feature>
<reference evidence="3 4" key="1">
    <citation type="submission" date="2024-09" db="EMBL/GenBank/DDBJ databases">
        <authorList>
            <person name="Sun Q."/>
            <person name="Mori K."/>
        </authorList>
    </citation>
    <scope>NUCLEOTIDE SEQUENCE [LARGE SCALE GENOMIC DNA]</scope>
    <source>
        <strain evidence="3 4">CECT 8365</strain>
    </source>
</reference>
<dbReference type="InterPro" id="IPR058916">
    <property type="entry name" value="PH_40"/>
</dbReference>
<gene>
    <name evidence="3" type="ORF">ACFFVK_18420</name>
</gene>
<name>A0ABV5HFG6_9FLAO</name>
<evidence type="ECO:0000256" key="1">
    <source>
        <dbReference type="SAM" id="Phobius"/>
    </source>
</evidence>
<keyword evidence="4" id="KW-1185">Reference proteome</keyword>